<feature type="transmembrane region" description="Helical" evidence="5">
    <location>
        <begin position="297"/>
        <end position="316"/>
    </location>
</feature>
<protein>
    <submittedName>
        <fullName evidence="7">Major facilitator transporter</fullName>
    </submittedName>
</protein>
<feature type="transmembrane region" description="Helical" evidence="5">
    <location>
        <begin position="97"/>
        <end position="116"/>
    </location>
</feature>
<feature type="domain" description="Major facilitator superfamily (MFS) profile" evidence="6">
    <location>
        <begin position="1"/>
        <end position="184"/>
    </location>
</feature>
<comment type="caution">
    <text evidence="7">The sequence shown here is derived from an EMBL/GenBank/DDBJ whole genome shotgun (WGS) entry which is preliminary data.</text>
</comment>
<dbReference type="InterPro" id="IPR011701">
    <property type="entry name" value="MFS"/>
</dbReference>
<dbReference type="PROSITE" id="PS50850">
    <property type="entry name" value="MFS"/>
    <property type="match status" value="2"/>
</dbReference>
<evidence type="ECO:0000313" key="7">
    <source>
        <dbReference type="EMBL" id="EFO81393.1"/>
    </source>
</evidence>
<dbReference type="PANTHER" id="PTHR43129:SF1">
    <property type="entry name" value="FOSMIDOMYCIN RESISTANCE PROTEIN"/>
    <property type="match status" value="1"/>
</dbReference>
<dbReference type="CDD" id="cd17478">
    <property type="entry name" value="MFS_FsR"/>
    <property type="match status" value="1"/>
</dbReference>
<dbReference type="InterPro" id="IPR036259">
    <property type="entry name" value="MFS_trans_sf"/>
</dbReference>
<feature type="transmembrane region" description="Helical" evidence="5">
    <location>
        <begin position="199"/>
        <end position="220"/>
    </location>
</feature>
<accession>E1IBH4</accession>
<dbReference type="InterPro" id="IPR020846">
    <property type="entry name" value="MFS_dom"/>
</dbReference>
<evidence type="ECO:0000259" key="6">
    <source>
        <dbReference type="PROSITE" id="PS50850"/>
    </source>
</evidence>
<evidence type="ECO:0000256" key="4">
    <source>
        <dbReference type="ARBA" id="ARBA00023136"/>
    </source>
</evidence>
<feature type="transmembrane region" description="Helical" evidence="5">
    <location>
        <begin position="328"/>
        <end position="348"/>
    </location>
</feature>
<feature type="transmembrane region" description="Helical" evidence="5">
    <location>
        <begin position="71"/>
        <end position="91"/>
    </location>
</feature>
<feature type="transmembrane region" description="Helical" evidence="5">
    <location>
        <begin position="7"/>
        <end position="30"/>
    </location>
</feature>
<evidence type="ECO:0000313" key="8">
    <source>
        <dbReference type="Proteomes" id="UP000054010"/>
    </source>
</evidence>
<comment type="subcellular location">
    <subcellularLocation>
        <location evidence="1">Cell membrane</location>
        <topology evidence="1">Multi-pass membrane protein</topology>
    </subcellularLocation>
</comment>
<dbReference type="AlphaFoldDB" id="E1IBH4"/>
<name>E1IBH4_9CHLR</name>
<dbReference type="STRING" id="765420.OSCT_0675"/>
<dbReference type="Gene3D" id="1.20.1250.20">
    <property type="entry name" value="MFS general substrate transporter like domains"/>
    <property type="match status" value="2"/>
</dbReference>
<dbReference type="OrthoDB" id="9770492at2"/>
<dbReference type="HOGENOM" id="CLU_040537_1_1_0"/>
<feature type="transmembrane region" description="Helical" evidence="5">
    <location>
        <begin position="42"/>
        <end position="64"/>
    </location>
</feature>
<feature type="transmembrane region" description="Helical" evidence="5">
    <location>
        <begin position="240"/>
        <end position="260"/>
    </location>
</feature>
<evidence type="ECO:0000256" key="1">
    <source>
        <dbReference type="ARBA" id="ARBA00004651"/>
    </source>
</evidence>
<dbReference type="GO" id="GO:0022857">
    <property type="term" value="F:transmembrane transporter activity"/>
    <property type="evidence" value="ECO:0007669"/>
    <property type="project" value="InterPro"/>
</dbReference>
<sequence>MFRNRQLMAVVSGHFMIDVLNSTGAVFLAVLAVPFELSNAQIATALTIYLLIGSLSQPLFGLLADRLQGKTLLLAGIGVAWMGFFYTMVALAPNWTLLLPMFLLAPLGSGLFHPVGTSSAALAEPDRASSATAIFFFGGQVGMALGPFVTGYLTGRFYGLGLLPMALLAFAPAVMLIVSGLHQRGLVQHASSAHSKKSVVTMAMWLIIAFVVLVAVRSSIQAIYQAFLPKLFSDRGWDPTMFGLLAGVFMGAGAIGQIVTGNLADRFGMRQAIIWPLLLSVPAGLVCFLSASIWVIFASGIVTGFLIGGQHSVLVVHAQRLLPVKQSFAAGLILGFTFASGTLGTWLAGQFADQVGLQNVMVAVTLLGIPAAALAVTLPGTRRRNG</sequence>
<feature type="transmembrane region" description="Helical" evidence="5">
    <location>
        <begin position="360"/>
        <end position="378"/>
    </location>
</feature>
<keyword evidence="4 5" id="KW-0472">Membrane</keyword>
<feature type="transmembrane region" description="Helical" evidence="5">
    <location>
        <begin position="128"/>
        <end position="145"/>
    </location>
</feature>
<dbReference type="EMBL" id="ADVR01000012">
    <property type="protein sequence ID" value="EFO81393.1"/>
    <property type="molecule type" value="Genomic_DNA"/>
</dbReference>
<dbReference type="Pfam" id="PF07690">
    <property type="entry name" value="MFS_1"/>
    <property type="match status" value="2"/>
</dbReference>
<reference evidence="7 8" key="1">
    <citation type="journal article" date="2011" name="J. Bacteriol.">
        <title>Draft genome sequence of the anoxygenic filamentous phototrophic bacterium Oscillochloris trichoides subsp. DG-6.</title>
        <authorList>
            <person name="Kuznetsov B.B."/>
            <person name="Ivanovsky R.N."/>
            <person name="Keppen O.I."/>
            <person name="Sukhacheva M.V."/>
            <person name="Bumazhkin B.K."/>
            <person name="Patutina E.O."/>
            <person name="Beletsky A.V."/>
            <person name="Mardanov A.V."/>
            <person name="Baslerov R.V."/>
            <person name="Panteleeva A.N."/>
            <person name="Kolganova T.V."/>
            <person name="Ravin N.V."/>
            <person name="Skryabin K.G."/>
        </authorList>
    </citation>
    <scope>NUCLEOTIDE SEQUENCE [LARGE SCALE GENOMIC DNA]</scope>
    <source>
        <strain evidence="7 8">DG-6</strain>
    </source>
</reference>
<dbReference type="eggNOG" id="COG2814">
    <property type="taxonomic scope" value="Bacteria"/>
</dbReference>
<keyword evidence="8" id="KW-1185">Reference proteome</keyword>
<keyword evidence="3 5" id="KW-1133">Transmembrane helix</keyword>
<dbReference type="GO" id="GO:0005886">
    <property type="term" value="C:plasma membrane"/>
    <property type="evidence" value="ECO:0007669"/>
    <property type="project" value="UniProtKB-SubCell"/>
</dbReference>
<gene>
    <name evidence="7" type="ORF">OSCT_0675</name>
</gene>
<dbReference type="SUPFAM" id="SSF103473">
    <property type="entry name" value="MFS general substrate transporter"/>
    <property type="match status" value="1"/>
</dbReference>
<evidence type="ECO:0000256" key="5">
    <source>
        <dbReference type="SAM" id="Phobius"/>
    </source>
</evidence>
<organism evidence="7 8">
    <name type="scientific">Oscillochloris trichoides DG-6</name>
    <dbReference type="NCBI Taxonomy" id="765420"/>
    <lineage>
        <taxon>Bacteria</taxon>
        <taxon>Bacillati</taxon>
        <taxon>Chloroflexota</taxon>
        <taxon>Chloroflexia</taxon>
        <taxon>Chloroflexales</taxon>
        <taxon>Chloroflexineae</taxon>
        <taxon>Oscillochloridaceae</taxon>
        <taxon>Oscillochloris</taxon>
    </lineage>
</organism>
<proteinExistence type="predicted"/>
<feature type="transmembrane region" description="Helical" evidence="5">
    <location>
        <begin position="272"/>
        <end position="291"/>
    </location>
</feature>
<keyword evidence="2 5" id="KW-0812">Transmembrane</keyword>
<evidence type="ECO:0000256" key="2">
    <source>
        <dbReference type="ARBA" id="ARBA00022692"/>
    </source>
</evidence>
<feature type="transmembrane region" description="Helical" evidence="5">
    <location>
        <begin position="157"/>
        <end position="178"/>
    </location>
</feature>
<dbReference type="PANTHER" id="PTHR43129">
    <property type="entry name" value="FOSMIDOMYCIN RESISTANCE PROTEIN"/>
    <property type="match status" value="1"/>
</dbReference>
<evidence type="ECO:0000256" key="3">
    <source>
        <dbReference type="ARBA" id="ARBA00022989"/>
    </source>
</evidence>
<dbReference type="Proteomes" id="UP000054010">
    <property type="component" value="Unassembled WGS sequence"/>
</dbReference>
<feature type="domain" description="Major facilitator superfamily (MFS) profile" evidence="6">
    <location>
        <begin position="198"/>
        <end position="386"/>
    </location>
</feature>